<keyword evidence="3" id="KW-1185">Reference proteome</keyword>
<evidence type="ECO:0000313" key="3">
    <source>
        <dbReference type="Proteomes" id="UP000653127"/>
    </source>
</evidence>
<proteinExistence type="predicted"/>
<name>A0A926DZD8_9FIRM</name>
<feature type="coiled-coil region" evidence="1">
    <location>
        <begin position="3"/>
        <end position="37"/>
    </location>
</feature>
<reference evidence="2" key="1">
    <citation type="submission" date="2020-08" db="EMBL/GenBank/DDBJ databases">
        <title>Genome public.</title>
        <authorList>
            <person name="Liu C."/>
            <person name="Sun Q."/>
        </authorList>
    </citation>
    <scope>NUCLEOTIDE SEQUENCE</scope>
    <source>
        <strain evidence="2">NSJ-31</strain>
    </source>
</reference>
<dbReference type="EMBL" id="JACRST010000009">
    <property type="protein sequence ID" value="MBC8546733.1"/>
    <property type="molecule type" value="Genomic_DNA"/>
</dbReference>
<evidence type="ECO:0000313" key="2">
    <source>
        <dbReference type="EMBL" id="MBC8546733.1"/>
    </source>
</evidence>
<gene>
    <name evidence="2" type="ORF">H8711_07270</name>
</gene>
<dbReference type="Proteomes" id="UP000653127">
    <property type="component" value="Unassembled WGS sequence"/>
</dbReference>
<keyword evidence="1" id="KW-0175">Coiled coil</keyword>
<evidence type="ECO:0000256" key="1">
    <source>
        <dbReference type="SAM" id="Coils"/>
    </source>
</evidence>
<comment type="caution">
    <text evidence="2">The sequence shown here is derived from an EMBL/GenBank/DDBJ whole genome shotgun (WGS) entry which is preliminary data.</text>
</comment>
<organism evidence="2 3">
    <name type="scientific">Ligaoa zhengdingensis</name>
    <dbReference type="NCBI Taxonomy" id="2763658"/>
    <lineage>
        <taxon>Bacteria</taxon>
        <taxon>Bacillati</taxon>
        <taxon>Bacillota</taxon>
        <taxon>Clostridia</taxon>
        <taxon>Eubacteriales</taxon>
        <taxon>Oscillospiraceae</taxon>
        <taxon>Ligaoa</taxon>
    </lineage>
</organism>
<protein>
    <submittedName>
        <fullName evidence="2">Uncharacterized protein</fullName>
    </submittedName>
</protein>
<dbReference type="RefSeq" id="WP_249282811.1">
    <property type="nucleotide sequence ID" value="NZ_JACRST010000009.1"/>
</dbReference>
<dbReference type="AlphaFoldDB" id="A0A926DZD8"/>
<sequence length="78" mass="8626">MMAETAKRNYRSKEERIAEIEQKIETHKANIAVLEGKKAAILNPAPRRKRVGVGTVLKAAKESGMTPEEIANKLGIKL</sequence>
<accession>A0A926DZD8</accession>